<feature type="domain" description="MYND-type" evidence="5">
    <location>
        <begin position="211"/>
        <end position="253"/>
    </location>
</feature>
<dbReference type="AlphaFoldDB" id="A0AAD3HC56"/>
<evidence type="ECO:0000313" key="6">
    <source>
        <dbReference type="EMBL" id="GFH57826.1"/>
    </source>
</evidence>
<reference evidence="6 7" key="1">
    <citation type="journal article" date="2021" name="Sci. Rep.">
        <title>The genome of the diatom Chaetoceros tenuissimus carries an ancient integrated fragment of an extant virus.</title>
        <authorList>
            <person name="Hongo Y."/>
            <person name="Kimura K."/>
            <person name="Takaki Y."/>
            <person name="Yoshida Y."/>
            <person name="Baba S."/>
            <person name="Kobayashi G."/>
            <person name="Nagasaki K."/>
            <person name="Hano T."/>
            <person name="Tomaru Y."/>
        </authorList>
    </citation>
    <scope>NUCLEOTIDE SEQUENCE [LARGE SCALE GENOMIC DNA]</scope>
    <source>
        <strain evidence="6 7">NIES-3715</strain>
    </source>
</reference>
<name>A0AAD3HC56_9STRA</name>
<keyword evidence="3" id="KW-0862">Zinc</keyword>
<organism evidence="6 7">
    <name type="scientific">Chaetoceros tenuissimus</name>
    <dbReference type="NCBI Taxonomy" id="426638"/>
    <lineage>
        <taxon>Eukaryota</taxon>
        <taxon>Sar</taxon>
        <taxon>Stramenopiles</taxon>
        <taxon>Ochrophyta</taxon>
        <taxon>Bacillariophyta</taxon>
        <taxon>Coscinodiscophyceae</taxon>
        <taxon>Chaetocerotophycidae</taxon>
        <taxon>Chaetocerotales</taxon>
        <taxon>Chaetocerotaceae</taxon>
        <taxon>Chaetoceros</taxon>
    </lineage>
</organism>
<keyword evidence="7" id="KW-1185">Reference proteome</keyword>
<evidence type="ECO:0000256" key="4">
    <source>
        <dbReference type="PROSITE-ProRule" id="PRU00134"/>
    </source>
</evidence>
<dbReference type="PROSITE" id="PS50865">
    <property type="entry name" value="ZF_MYND_2"/>
    <property type="match status" value="1"/>
</dbReference>
<dbReference type="GO" id="GO:0008270">
    <property type="term" value="F:zinc ion binding"/>
    <property type="evidence" value="ECO:0007669"/>
    <property type="project" value="UniProtKB-KW"/>
</dbReference>
<evidence type="ECO:0000313" key="7">
    <source>
        <dbReference type="Proteomes" id="UP001054902"/>
    </source>
</evidence>
<keyword evidence="2 4" id="KW-0863">Zinc-finger</keyword>
<evidence type="ECO:0000256" key="2">
    <source>
        <dbReference type="ARBA" id="ARBA00022771"/>
    </source>
</evidence>
<evidence type="ECO:0000256" key="1">
    <source>
        <dbReference type="ARBA" id="ARBA00022723"/>
    </source>
</evidence>
<dbReference type="EMBL" id="BLLK01000058">
    <property type="protein sequence ID" value="GFH57826.1"/>
    <property type="molecule type" value="Genomic_DNA"/>
</dbReference>
<dbReference type="Gene3D" id="6.10.140.2220">
    <property type="match status" value="1"/>
</dbReference>
<dbReference type="Pfam" id="PF01753">
    <property type="entry name" value="zf-MYND"/>
    <property type="match status" value="1"/>
</dbReference>
<dbReference type="InterPro" id="IPR002893">
    <property type="entry name" value="Znf_MYND"/>
</dbReference>
<dbReference type="Proteomes" id="UP001054902">
    <property type="component" value="Unassembled WGS sequence"/>
</dbReference>
<protein>
    <recommendedName>
        <fullName evidence="5">MYND-type domain-containing protein</fullName>
    </recommendedName>
</protein>
<dbReference type="SUPFAM" id="SSF144232">
    <property type="entry name" value="HIT/MYND zinc finger-like"/>
    <property type="match status" value="1"/>
</dbReference>
<evidence type="ECO:0000256" key="3">
    <source>
        <dbReference type="ARBA" id="ARBA00022833"/>
    </source>
</evidence>
<proteinExistence type="predicted"/>
<evidence type="ECO:0000259" key="5">
    <source>
        <dbReference type="PROSITE" id="PS50865"/>
    </source>
</evidence>
<accession>A0AAD3HC56</accession>
<sequence>MSGHHCIEIKPVKLNASQKEIKDAIQPSTVLGKATETEIEIAALKSKLGWKHPIGLFGYSKDSKYKDLWIYFDLKDQSSPLNEVANRTFYMYGLDGAQCEPDWTIHGSALVIRIEPDYNFSPDAKFVPLISTQEMYDTIVFFRNCKDSPRKIALKRDSVRMMGSFAMNPPTAAGGMNMNGMNMNAFMDTNGFYMGTGFRPLDKVKQDADVCDACGKSQSLLSEKLKKCQACKVTLYCSKNCQKKAWKAHKKVCANLCK</sequence>
<keyword evidence="1" id="KW-0479">Metal-binding</keyword>
<dbReference type="PROSITE" id="PS01360">
    <property type="entry name" value="ZF_MYND_1"/>
    <property type="match status" value="1"/>
</dbReference>
<comment type="caution">
    <text evidence="6">The sequence shown here is derived from an EMBL/GenBank/DDBJ whole genome shotgun (WGS) entry which is preliminary data.</text>
</comment>
<gene>
    <name evidence="6" type="ORF">CTEN210_14302</name>
</gene>